<keyword evidence="3 6" id="KW-0812">Transmembrane</keyword>
<accession>A0A5N0V213</accession>
<dbReference type="AlphaFoldDB" id="A0A5N0V213"/>
<gene>
    <name evidence="7" type="ORF">FPZ12_016655</name>
</gene>
<keyword evidence="2" id="KW-1003">Cell membrane</keyword>
<organism evidence="7 8">
    <name type="scientific">Amycolatopsis acidicola</name>
    <dbReference type="NCBI Taxonomy" id="2596893"/>
    <lineage>
        <taxon>Bacteria</taxon>
        <taxon>Bacillati</taxon>
        <taxon>Actinomycetota</taxon>
        <taxon>Actinomycetes</taxon>
        <taxon>Pseudonocardiales</taxon>
        <taxon>Pseudonocardiaceae</taxon>
        <taxon>Amycolatopsis</taxon>
    </lineage>
</organism>
<dbReference type="RefSeq" id="WP_144762112.1">
    <property type="nucleotide sequence ID" value="NZ_VMNW02000021.1"/>
</dbReference>
<evidence type="ECO:0000313" key="8">
    <source>
        <dbReference type="Proteomes" id="UP000319769"/>
    </source>
</evidence>
<evidence type="ECO:0000256" key="2">
    <source>
        <dbReference type="ARBA" id="ARBA00022475"/>
    </source>
</evidence>
<feature type="transmembrane region" description="Helical" evidence="6">
    <location>
        <begin position="37"/>
        <end position="53"/>
    </location>
</feature>
<proteinExistence type="predicted"/>
<dbReference type="EMBL" id="VMNW02000021">
    <property type="protein sequence ID" value="KAA9160467.1"/>
    <property type="molecule type" value="Genomic_DNA"/>
</dbReference>
<evidence type="ECO:0000256" key="4">
    <source>
        <dbReference type="ARBA" id="ARBA00022989"/>
    </source>
</evidence>
<evidence type="ECO:0000313" key="7">
    <source>
        <dbReference type="EMBL" id="KAA9160467.1"/>
    </source>
</evidence>
<reference evidence="7" key="1">
    <citation type="submission" date="2019-09" db="EMBL/GenBank/DDBJ databases">
        <authorList>
            <person name="Teo W.F.A."/>
            <person name="Duangmal K."/>
        </authorList>
    </citation>
    <scope>NUCLEOTIDE SEQUENCE [LARGE SCALE GENOMIC DNA]</scope>
    <source>
        <strain evidence="7">K81G1</strain>
    </source>
</reference>
<sequence length="90" mass="9939">MISLLRDRLVVVWALLVLATVLSFVLAHRHGSLTDAGVVIALAIAFVKVRYVGREFMELDRAPLLLRLVFDLWCAGAGAMVITMFLLGSR</sequence>
<evidence type="ECO:0000256" key="6">
    <source>
        <dbReference type="SAM" id="Phobius"/>
    </source>
</evidence>
<dbReference type="OrthoDB" id="8595054at2"/>
<name>A0A5N0V213_9PSEU</name>
<dbReference type="InterPro" id="IPR005171">
    <property type="entry name" value="Cyt_c_oxidase_su4_prok"/>
</dbReference>
<keyword evidence="8" id="KW-1185">Reference proteome</keyword>
<comment type="caution">
    <text evidence="7">The sequence shown here is derived from an EMBL/GenBank/DDBJ whole genome shotgun (WGS) entry which is preliminary data.</text>
</comment>
<dbReference type="Pfam" id="PF03626">
    <property type="entry name" value="COX4_pro"/>
    <property type="match status" value="1"/>
</dbReference>
<comment type="subcellular location">
    <subcellularLocation>
        <location evidence="1">Cell membrane</location>
        <topology evidence="1">Multi-pass membrane protein</topology>
    </subcellularLocation>
</comment>
<dbReference type="GO" id="GO:0005886">
    <property type="term" value="C:plasma membrane"/>
    <property type="evidence" value="ECO:0007669"/>
    <property type="project" value="UniProtKB-SubCell"/>
</dbReference>
<evidence type="ECO:0000256" key="1">
    <source>
        <dbReference type="ARBA" id="ARBA00004651"/>
    </source>
</evidence>
<evidence type="ECO:0000256" key="3">
    <source>
        <dbReference type="ARBA" id="ARBA00022692"/>
    </source>
</evidence>
<keyword evidence="4 6" id="KW-1133">Transmembrane helix</keyword>
<keyword evidence="5 6" id="KW-0472">Membrane</keyword>
<feature type="transmembrane region" description="Helical" evidence="6">
    <location>
        <begin position="65"/>
        <end position="87"/>
    </location>
</feature>
<evidence type="ECO:0000256" key="5">
    <source>
        <dbReference type="ARBA" id="ARBA00023136"/>
    </source>
</evidence>
<protein>
    <submittedName>
        <fullName evidence="7">Cytochrome C oxidase subunit IV family protein</fullName>
    </submittedName>
</protein>
<dbReference type="Proteomes" id="UP000319769">
    <property type="component" value="Unassembled WGS sequence"/>
</dbReference>